<name>A0ABQ8GVN1_9PEZI</name>
<sequence>MKTFLHLVRKLLFSTIILAAAKAREAPLTSNYTSPRGVEIYNPPQSFDPNGPWSMMARAGPTLYVAGMRGFHPSNNSLVSLVSSASSPSDAGYPRISQAFENMAQLARLGGSDITSCTRLVVYVNDMYRWRPAVNRVMEEMWGVANGGIYPVRTIVEVQRLNDDDIVEVEGTFWVG</sequence>
<dbReference type="Gene3D" id="3.30.1330.40">
    <property type="entry name" value="RutC-like"/>
    <property type="match status" value="1"/>
</dbReference>
<dbReference type="CDD" id="cd00448">
    <property type="entry name" value="YjgF_YER057c_UK114_family"/>
    <property type="match status" value="1"/>
</dbReference>
<keyword evidence="1" id="KW-0732">Signal</keyword>
<proteinExistence type="predicted"/>
<dbReference type="SUPFAM" id="SSF55298">
    <property type="entry name" value="YjgF-like"/>
    <property type="match status" value="1"/>
</dbReference>
<evidence type="ECO:0000256" key="1">
    <source>
        <dbReference type="SAM" id="SignalP"/>
    </source>
</evidence>
<organism evidence="2 3">
    <name type="scientific">Macrophomina phaseolina</name>
    <dbReference type="NCBI Taxonomy" id="35725"/>
    <lineage>
        <taxon>Eukaryota</taxon>
        <taxon>Fungi</taxon>
        <taxon>Dikarya</taxon>
        <taxon>Ascomycota</taxon>
        <taxon>Pezizomycotina</taxon>
        <taxon>Dothideomycetes</taxon>
        <taxon>Dothideomycetes incertae sedis</taxon>
        <taxon>Botryosphaeriales</taxon>
        <taxon>Botryosphaeriaceae</taxon>
        <taxon>Macrophomina</taxon>
    </lineage>
</organism>
<accession>A0ABQ8GVN1</accession>
<comment type="caution">
    <text evidence="2">The sequence shown here is derived from an EMBL/GenBank/DDBJ whole genome shotgun (WGS) entry which is preliminary data.</text>
</comment>
<feature type="signal peptide" evidence="1">
    <location>
        <begin position="1"/>
        <end position="23"/>
    </location>
</feature>
<dbReference type="InterPro" id="IPR035959">
    <property type="entry name" value="RutC-like_sf"/>
</dbReference>
<gene>
    <name evidence="2" type="ORF">B0J12DRAFT_780658</name>
</gene>
<protein>
    <submittedName>
        <fullName evidence="2">Endoribonuclease L-PSP/chorismate mutase-like protein</fullName>
    </submittedName>
</protein>
<dbReference type="EMBL" id="JAGTJR010000001">
    <property type="protein sequence ID" value="KAH7065312.1"/>
    <property type="molecule type" value="Genomic_DNA"/>
</dbReference>
<keyword evidence="3" id="KW-1185">Reference proteome</keyword>
<dbReference type="Pfam" id="PF01042">
    <property type="entry name" value="Ribonuc_L-PSP"/>
    <property type="match status" value="1"/>
</dbReference>
<evidence type="ECO:0000313" key="3">
    <source>
        <dbReference type="Proteomes" id="UP000774617"/>
    </source>
</evidence>
<dbReference type="InterPro" id="IPR006175">
    <property type="entry name" value="YjgF/YER057c/UK114"/>
</dbReference>
<reference evidence="2 3" key="1">
    <citation type="journal article" date="2021" name="Nat. Commun.">
        <title>Genetic determinants of endophytism in the Arabidopsis root mycobiome.</title>
        <authorList>
            <person name="Mesny F."/>
            <person name="Miyauchi S."/>
            <person name="Thiergart T."/>
            <person name="Pickel B."/>
            <person name="Atanasova L."/>
            <person name="Karlsson M."/>
            <person name="Huettel B."/>
            <person name="Barry K.W."/>
            <person name="Haridas S."/>
            <person name="Chen C."/>
            <person name="Bauer D."/>
            <person name="Andreopoulos W."/>
            <person name="Pangilinan J."/>
            <person name="LaButti K."/>
            <person name="Riley R."/>
            <person name="Lipzen A."/>
            <person name="Clum A."/>
            <person name="Drula E."/>
            <person name="Henrissat B."/>
            <person name="Kohler A."/>
            <person name="Grigoriev I.V."/>
            <person name="Martin F.M."/>
            <person name="Hacquard S."/>
        </authorList>
    </citation>
    <scope>NUCLEOTIDE SEQUENCE [LARGE SCALE GENOMIC DNA]</scope>
    <source>
        <strain evidence="2 3">MPI-SDFR-AT-0080</strain>
    </source>
</reference>
<dbReference type="Proteomes" id="UP000774617">
    <property type="component" value="Unassembled WGS sequence"/>
</dbReference>
<evidence type="ECO:0000313" key="2">
    <source>
        <dbReference type="EMBL" id="KAH7065312.1"/>
    </source>
</evidence>
<feature type="chain" id="PRO_5047009333" evidence="1">
    <location>
        <begin position="24"/>
        <end position="176"/>
    </location>
</feature>